<organism evidence="4">
    <name type="scientific">Oryza glumipatula</name>
    <dbReference type="NCBI Taxonomy" id="40148"/>
    <lineage>
        <taxon>Eukaryota</taxon>
        <taxon>Viridiplantae</taxon>
        <taxon>Streptophyta</taxon>
        <taxon>Embryophyta</taxon>
        <taxon>Tracheophyta</taxon>
        <taxon>Spermatophyta</taxon>
        <taxon>Magnoliopsida</taxon>
        <taxon>Liliopsida</taxon>
        <taxon>Poales</taxon>
        <taxon>Poaceae</taxon>
        <taxon>BOP clade</taxon>
        <taxon>Oryzoideae</taxon>
        <taxon>Oryzeae</taxon>
        <taxon>Oryzinae</taxon>
        <taxon>Oryza</taxon>
    </lineage>
</organism>
<dbReference type="HOGENOM" id="CLU_158942_0_1_1"/>
<reference evidence="4" key="2">
    <citation type="submission" date="2018-05" db="EMBL/GenBank/DDBJ databases">
        <title>OgluRS3 (Oryza glumaepatula Reference Sequence Version 3).</title>
        <authorList>
            <person name="Zhang J."/>
            <person name="Kudrna D."/>
            <person name="Lee S."/>
            <person name="Talag J."/>
            <person name="Welchert J."/>
            <person name="Wing R.A."/>
        </authorList>
    </citation>
    <scope>NUCLEOTIDE SEQUENCE [LARGE SCALE GENOMIC DNA]</scope>
</reference>
<keyword evidence="3" id="KW-0722">Serine protease inhibitor</keyword>
<dbReference type="PRINTS" id="PR00292">
    <property type="entry name" value="POTATOINHBTR"/>
</dbReference>
<evidence type="ECO:0000313" key="5">
    <source>
        <dbReference type="Proteomes" id="UP000026961"/>
    </source>
</evidence>
<dbReference type="Pfam" id="PF00280">
    <property type="entry name" value="potato_inhibit"/>
    <property type="match status" value="1"/>
</dbReference>
<dbReference type="EnsemblPlants" id="OGLUM05G00730.1">
    <property type="protein sequence ID" value="OGLUM05G00730.1"/>
    <property type="gene ID" value="OGLUM05G00730"/>
</dbReference>
<dbReference type="GO" id="GO:0004867">
    <property type="term" value="F:serine-type endopeptidase inhibitor activity"/>
    <property type="evidence" value="ECO:0007669"/>
    <property type="project" value="UniProtKB-KW"/>
</dbReference>
<comment type="similarity">
    <text evidence="1">Belongs to the protease inhibitor I13 (potato type I serine protease inhibitor) family.</text>
</comment>
<dbReference type="Proteomes" id="UP000026961">
    <property type="component" value="Chromosome 5"/>
</dbReference>
<dbReference type="GO" id="GO:0009611">
    <property type="term" value="P:response to wounding"/>
    <property type="evidence" value="ECO:0007669"/>
    <property type="project" value="InterPro"/>
</dbReference>
<evidence type="ECO:0000256" key="1">
    <source>
        <dbReference type="ARBA" id="ARBA00008210"/>
    </source>
</evidence>
<dbReference type="InterPro" id="IPR000864">
    <property type="entry name" value="Prot_inh_pot1"/>
</dbReference>
<dbReference type="PANTHER" id="PTHR33091">
    <property type="entry name" value="PROTEIN, PUTATIVE, EXPRESSED-RELATED"/>
    <property type="match status" value="1"/>
</dbReference>
<dbReference type="AlphaFoldDB" id="A0A0D9ZTA5"/>
<dbReference type="PANTHER" id="PTHR33091:SF38">
    <property type="entry name" value="OS12G0437800 PROTEIN"/>
    <property type="match status" value="1"/>
</dbReference>
<evidence type="ECO:0008006" key="6">
    <source>
        <dbReference type="Google" id="ProtNLM"/>
    </source>
</evidence>
<dbReference type="Gramene" id="OGLUM05G00730.1">
    <property type="protein sequence ID" value="OGLUM05G00730.1"/>
    <property type="gene ID" value="OGLUM05G00730"/>
</dbReference>
<evidence type="ECO:0000313" key="4">
    <source>
        <dbReference type="EnsemblPlants" id="OGLUM05G00730.1"/>
    </source>
</evidence>
<evidence type="ECO:0000256" key="3">
    <source>
        <dbReference type="ARBA" id="ARBA00022900"/>
    </source>
</evidence>
<dbReference type="Gene3D" id="3.30.10.10">
    <property type="entry name" value="Trypsin Inhibitor V, subunit A"/>
    <property type="match status" value="1"/>
</dbReference>
<proteinExistence type="inferred from homology"/>
<evidence type="ECO:0000256" key="2">
    <source>
        <dbReference type="ARBA" id="ARBA00022690"/>
    </source>
</evidence>
<reference evidence="4" key="1">
    <citation type="submission" date="2015-04" db="UniProtKB">
        <authorList>
            <consortium name="EnsemblPlants"/>
        </authorList>
    </citation>
    <scope>IDENTIFICATION</scope>
</reference>
<name>A0A0D9ZTA5_9ORYZ</name>
<keyword evidence="5" id="KW-1185">Reference proteome</keyword>
<dbReference type="InterPro" id="IPR036354">
    <property type="entry name" value="Prot_inh_pot1_sf"/>
</dbReference>
<dbReference type="STRING" id="40148.A0A0D9ZTA5"/>
<dbReference type="SUPFAM" id="SSF54654">
    <property type="entry name" value="CI-2 family of serine protease inhibitors"/>
    <property type="match status" value="1"/>
</dbReference>
<protein>
    <recommendedName>
        <fullName evidence="6">Subtilisin-chymotrypsin inhibitor-2A</fullName>
    </recommendedName>
</protein>
<sequence length="76" mass="8032">MGGGVRSAAAEEEAAKRSWPEVVGMTMEEAKAAILKDKPDADIVVLPVGAPMTRDLRPNRVRIFGSATVAETPRVG</sequence>
<keyword evidence="2" id="KW-0646">Protease inhibitor</keyword>
<accession>A0A0D9ZTA5</accession>